<dbReference type="PANTHER" id="PTHR35714">
    <property type="entry name" value="OS02G0715300 PROTEIN"/>
    <property type="match status" value="1"/>
</dbReference>
<dbReference type="AlphaFoldDB" id="A0AAV3R2I4"/>
<dbReference type="PANTHER" id="PTHR35714:SF1">
    <property type="entry name" value="OS02G0715300 PROTEIN"/>
    <property type="match status" value="1"/>
</dbReference>
<keyword evidence="3" id="KW-1185">Reference proteome</keyword>
<proteinExistence type="predicted"/>
<protein>
    <submittedName>
        <fullName evidence="2">Uncharacterized protein</fullName>
    </submittedName>
</protein>
<comment type="caution">
    <text evidence="2">The sequence shown here is derived from an EMBL/GenBank/DDBJ whole genome shotgun (WGS) entry which is preliminary data.</text>
</comment>
<evidence type="ECO:0000256" key="1">
    <source>
        <dbReference type="SAM" id="SignalP"/>
    </source>
</evidence>
<feature type="chain" id="PRO_5043472584" evidence="1">
    <location>
        <begin position="24"/>
        <end position="203"/>
    </location>
</feature>
<accession>A0AAV3R2I4</accession>
<evidence type="ECO:0000313" key="2">
    <source>
        <dbReference type="EMBL" id="GAA0170079.1"/>
    </source>
</evidence>
<dbReference type="Proteomes" id="UP001454036">
    <property type="component" value="Unassembled WGS sequence"/>
</dbReference>
<gene>
    <name evidence="2" type="ORF">LIER_24422</name>
</gene>
<evidence type="ECO:0000313" key="3">
    <source>
        <dbReference type="Proteomes" id="UP001454036"/>
    </source>
</evidence>
<keyword evidence="1" id="KW-0732">Signal</keyword>
<sequence length="203" mass="23177">MTTTHLPLPLFLFSITLPPFILSLLQQNIPNFFFSSREEGNNFEPINCTKMNLNNNQYLPLSQQQNANQEQSSTIRRRLSSVSLKSMSEYSSPATTWALRRSKSVSALGENAGNSIAKWWESGWDWILSKKPAFAIDIEMSEEEKEALGGQNKGSWRHVLYKLSSEIKKMVGSGAEKAKFAEKYDSVSNYFKNFDHRRDTLPQ</sequence>
<organism evidence="2 3">
    <name type="scientific">Lithospermum erythrorhizon</name>
    <name type="common">Purple gromwell</name>
    <name type="synonym">Lithospermum officinale var. erythrorhizon</name>
    <dbReference type="NCBI Taxonomy" id="34254"/>
    <lineage>
        <taxon>Eukaryota</taxon>
        <taxon>Viridiplantae</taxon>
        <taxon>Streptophyta</taxon>
        <taxon>Embryophyta</taxon>
        <taxon>Tracheophyta</taxon>
        <taxon>Spermatophyta</taxon>
        <taxon>Magnoliopsida</taxon>
        <taxon>eudicotyledons</taxon>
        <taxon>Gunneridae</taxon>
        <taxon>Pentapetalae</taxon>
        <taxon>asterids</taxon>
        <taxon>lamiids</taxon>
        <taxon>Boraginales</taxon>
        <taxon>Boraginaceae</taxon>
        <taxon>Boraginoideae</taxon>
        <taxon>Lithospermeae</taxon>
        <taxon>Lithospermum</taxon>
    </lineage>
</organism>
<dbReference type="EMBL" id="BAABME010007087">
    <property type="protein sequence ID" value="GAA0170079.1"/>
    <property type="molecule type" value="Genomic_DNA"/>
</dbReference>
<feature type="signal peptide" evidence="1">
    <location>
        <begin position="1"/>
        <end position="23"/>
    </location>
</feature>
<name>A0AAV3R2I4_LITER</name>
<reference evidence="2 3" key="1">
    <citation type="submission" date="2024-01" db="EMBL/GenBank/DDBJ databases">
        <title>The complete chloroplast genome sequence of Lithospermum erythrorhizon: insights into the phylogenetic relationship among Boraginaceae species and the maternal lineages of purple gromwells.</title>
        <authorList>
            <person name="Okada T."/>
            <person name="Watanabe K."/>
        </authorList>
    </citation>
    <scope>NUCLEOTIDE SEQUENCE [LARGE SCALE GENOMIC DNA]</scope>
</reference>